<comment type="caution">
    <text evidence="1">The sequence shown here is derived from an EMBL/GenBank/DDBJ whole genome shotgun (WGS) entry which is preliminary data.</text>
</comment>
<accession>X1NL50</accession>
<gene>
    <name evidence="1" type="ORF">S06H3_41367</name>
</gene>
<dbReference type="SUPFAM" id="SSF53850">
    <property type="entry name" value="Periplasmic binding protein-like II"/>
    <property type="match status" value="1"/>
</dbReference>
<dbReference type="PANTHER" id="PTHR43649:SF12">
    <property type="entry name" value="DIACETYLCHITOBIOSE BINDING PROTEIN DASA"/>
    <property type="match status" value="1"/>
</dbReference>
<feature type="non-terminal residue" evidence="1">
    <location>
        <position position="1"/>
    </location>
</feature>
<proteinExistence type="predicted"/>
<dbReference type="InterPro" id="IPR050490">
    <property type="entry name" value="Bact_solute-bd_prot1"/>
</dbReference>
<name>X1NL50_9ZZZZ</name>
<reference evidence="1" key="1">
    <citation type="journal article" date="2014" name="Front. Microbiol.">
        <title>High frequency of phylogenetically diverse reductive dehalogenase-homologous genes in deep subseafloor sedimentary metagenomes.</title>
        <authorList>
            <person name="Kawai M."/>
            <person name="Futagami T."/>
            <person name="Toyoda A."/>
            <person name="Takaki Y."/>
            <person name="Nishi S."/>
            <person name="Hori S."/>
            <person name="Arai W."/>
            <person name="Tsubouchi T."/>
            <person name="Morono Y."/>
            <person name="Uchiyama I."/>
            <person name="Ito T."/>
            <person name="Fujiyama A."/>
            <person name="Inagaki F."/>
            <person name="Takami H."/>
        </authorList>
    </citation>
    <scope>NUCLEOTIDE SEQUENCE</scope>
    <source>
        <strain evidence="1">Expedition CK06-06</strain>
    </source>
</reference>
<evidence type="ECO:0000313" key="1">
    <source>
        <dbReference type="EMBL" id="GAI44742.1"/>
    </source>
</evidence>
<protein>
    <recommendedName>
        <fullName evidence="2">Extracellular solute-binding protein</fullName>
    </recommendedName>
</protein>
<dbReference type="AlphaFoldDB" id="X1NL50"/>
<feature type="non-terminal residue" evidence="1">
    <location>
        <position position="265"/>
    </location>
</feature>
<dbReference type="Pfam" id="PF01547">
    <property type="entry name" value="SBP_bac_1"/>
    <property type="match status" value="1"/>
</dbReference>
<dbReference type="EMBL" id="BARV01025484">
    <property type="protein sequence ID" value="GAI44742.1"/>
    <property type="molecule type" value="Genomic_DNA"/>
</dbReference>
<evidence type="ECO:0008006" key="2">
    <source>
        <dbReference type="Google" id="ProtNLM"/>
    </source>
</evidence>
<dbReference type="Gene3D" id="3.40.190.10">
    <property type="entry name" value="Periplasmic binding protein-like II"/>
    <property type="match status" value="2"/>
</dbReference>
<dbReference type="PANTHER" id="PTHR43649">
    <property type="entry name" value="ARABINOSE-BINDING PROTEIN-RELATED"/>
    <property type="match status" value="1"/>
</dbReference>
<sequence>PGYKAAVKLFEQKSGVKVKTHLLPFSDVYAKLVTIVTRGGKEFDVAEFSDDWLPHFFAGRYLWPLKEIDPQFESAPQQITYNYLNRWSFEKNYPAADGVLYTQTFMGNMNLFWYRKDKYEESGLSTPPETWDEVAAAAKKLHDPNRSFYGYVQRGVRGNPASFGFLPFLLSWGEDVFANPPEDWTVTINSGRAKEALKFVLDLLKWAPPGQGDISQGDIIALLSTDKVLQGICVSAAYSHFDNPKESLVPWKVMPAPMPKSPYGI</sequence>
<organism evidence="1">
    <name type="scientific">marine sediment metagenome</name>
    <dbReference type="NCBI Taxonomy" id="412755"/>
    <lineage>
        <taxon>unclassified sequences</taxon>
        <taxon>metagenomes</taxon>
        <taxon>ecological metagenomes</taxon>
    </lineage>
</organism>
<dbReference type="InterPro" id="IPR006059">
    <property type="entry name" value="SBP"/>
</dbReference>